<evidence type="ECO:0000313" key="3">
    <source>
        <dbReference type="Proteomes" id="UP000010367"/>
    </source>
</evidence>
<dbReference type="HOGENOM" id="CLU_2033281_0_0_3"/>
<gene>
    <name evidence="2" type="ORF">Oscil6304_1302</name>
</gene>
<dbReference type="OrthoDB" id="467303at2"/>
<dbReference type="eggNOG" id="ENOG5033KDR">
    <property type="taxonomic scope" value="Bacteria"/>
</dbReference>
<accession>K9TEP8</accession>
<dbReference type="KEGG" id="oac:Oscil6304_1302"/>
<dbReference type="EMBL" id="CP003607">
    <property type="protein sequence ID" value="AFY81015.1"/>
    <property type="molecule type" value="Genomic_DNA"/>
</dbReference>
<dbReference type="Proteomes" id="UP000010367">
    <property type="component" value="Chromosome"/>
</dbReference>
<dbReference type="RefSeq" id="WP_015147663.1">
    <property type="nucleotide sequence ID" value="NC_019693.1"/>
</dbReference>
<feature type="compositionally biased region" description="Basic and acidic residues" evidence="1">
    <location>
        <begin position="98"/>
        <end position="110"/>
    </location>
</feature>
<name>K9TEP8_9CYAN</name>
<keyword evidence="3" id="KW-1185">Reference proteome</keyword>
<dbReference type="InParanoid" id="K9TEP8"/>
<evidence type="ECO:0000313" key="2">
    <source>
        <dbReference type="EMBL" id="AFY81015.1"/>
    </source>
</evidence>
<dbReference type="AlphaFoldDB" id="K9TEP8"/>
<protein>
    <submittedName>
        <fullName evidence="2">Uncharacterized protein</fullName>
    </submittedName>
</protein>
<feature type="region of interest" description="Disordered" evidence="1">
    <location>
        <begin position="69"/>
        <end position="110"/>
    </location>
</feature>
<sequence length="110" mass="12179">MKPEKLIADFLNVWDNQPEVFEATGAMAGLESLNAEMGELEDLSNPAIATKIEELCEAYSGLAEAIIGASRKPKPKPSESAQSEKVLDNRFPKLSQVLRERDREDSSRET</sequence>
<dbReference type="STRING" id="56110.Oscil6304_1302"/>
<organism evidence="2 3">
    <name type="scientific">Oscillatoria acuminata PCC 6304</name>
    <dbReference type="NCBI Taxonomy" id="56110"/>
    <lineage>
        <taxon>Bacteria</taxon>
        <taxon>Bacillati</taxon>
        <taxon>Cyanobacteriota</taxon>
        <taxon>Cyanophyceae</taxon>
        <taxon>Oscillatoriophycideae</taxon>
        <taxon>Oscillatoriales</taxon>
        <taxon>Oscillatoriaceae</taxon>
        <taxon>Oscillatoria</taxon>
    </lineage>
</organism>
<evidence type="ECO:0000256" key="1">
    <source>
        <dbReference type="SAM" id="MobiDB-lite"/>
    </source>
</evidence>
<proteinExistence type="predicted"/>
<reference evidence="2 3" key="1">
    <citation type="submission" date="2012-06" db="EMBL/GenBank/DDBJ databases">
        <title>Finished chromosome of genome of Oscillatoria acuminata PCC 6304.</title>
        <authorList>
            <consortium name="US DOE Joint Genome Institute"/>
            <person name="Gugger M."/>
            <person name="Coursin T."/>
            <person name="Rippka R."/>
            <person name="Tandeau De Marsac N."/>
            <person name="Huntemann M."/>
            <person name="Wei C.-L."/>
            <person name="Han J."/>
            <person name="Detter J.C."/>
            <person name="Han C."/>
            <person name="Tapia R."/>
            <person name="Davenport K."/>
            <person name="Daligault H."/>
            <person name="Erkkila T."/>
            <person name="Gu W."/>
            <person name="Munk A.C.C."/>
            <person name="Teshima H."/>
            <person name="Xu Y."/>
            <person name="Chain P."/>
            <person name="Chen A."/>
            <person name="Krypides N."/>
            <person name="Mavromatis K."/>
            <person name="Markowitz V."/>
            <person name="Szeto E."/>
            <person name="Ivanova N."/>
            <person name="Mikhailova N."/>
            <person name="Ovchinnikova G."/>
            <person name="Pagani I."/>
            <person name="Pati A."/>
            <person name="Goodwin L."/>
            <person name="Peters L."/>
            <person name="Pitluck S."/>
            <person name="Woyke T."/>
            <person name="Kerfeld C."/>
        </authorList>
    </citation>
    <scope>NUCLEOTIDE SEQUENCE [LARGE SCALE GENOMIC DNA]</scope>
    <source>
        <strain evidence="2 3">PCC 6304</strain>
    </source>
</reference>